<evidence type="ECO:0000313" key="2">
    <source>
        <dbReference type="EnsemblPlants" id="OMERI03G10730.3"/>
    </source>
</evidence>
<dbReference type="Proteomes" id="UP000008021">
    <property type="component" value="Chromosome 3"/>
</dbReference>
<dbReference type="HOGENOM" id="CLU_2626098_0_0_1"/>
<dbReference type="EnsemblPlants" id="OMERI03G10730.3">
    <property type="protein sequence ID" value="OMERI03G10730.3"/>
    <property type="gene ID" value="OMERI03G10730"/>
</dbReference>
<reference evidence="2" key="2">
    <citation type="submission" date="2018-05" db="EMBL/GenBank/DDBJ databases">
        <title>OmerRS3 (Oryza meridionalis Reference Sequence Version 3).</title>
        <authorList>
            <person name="Zhang J."/>
            <person name="Kudrna D."/>
            <person name="Lee S."/>
            <person name="Talag J."/>
            <person name="Welchert J."/>
            <person name="Wing R.A."/>
        </authorList>
    </citation>
    <scope>NUCLEOTIDE SEQUENCE [LARGE SCALE GENOMIC DNA]</scope>
    <source>
        <strain evidence="2">cv. OR44</strain>
    </source>
</reference>
<accession>A0A0E0CYD4</accession>
<evidence type="ECO:0000256" key="1">
    <source>
        <dbReference type="SAM" id="MobiDB-lite"/>
    </source>
</evidence>
<dbReference type="AlphaFoldDB" id="A0A0E0CYD4"/>
<proteinExistence type="predicted"/>
<feature type="region of interest" description="Disordered" evidence="1">
    <location>
        <begin position="30"/>
        <end position="49"/>
    </location>
</feature>
<sequence length="78" mass="8052">METNELGRVAVWVCTSSYHIRVTGGSPDTAPGLDFPGLTTDAGPAPNEPSSTCITCSPWLATTSSAGCIIMLPAILDK</sequence>
<organism evidence="2">
    <name type="scientific">Oryza meridionalis</name>
    <dbReference type="NCBI Taxonomy" id="40149"/>
    <lineage>
        <taxon>Eukaryota</taxon>
        <taxon>Viridiplantae</taxon>
        <taxon>Streptophyta</taxon>
        <taxon>Embryophyta</taxon>
        <taxon>Tracheophyta</taxon>
        <taxon>Spermatophyta</taxon>
        <taxon>Magnoliopsida</taxon>
        <taxon>Liliopsida</taxon>
        <taxon>Poales</taxon>
        <taxon>Poaceae</taxon>
        <taxon>BOP clade</taxon>
        <taxon>Oryzoideae</taxon>
        <taxon>Oryzeae</taxon>
        <taxon>Oryzinae</taxon>
        <taxon>Oryza</taxon>
    </lineage>
</organism>
<dbReference type="Gramene" id="OMERI03G10730.3">
    <property type="protein sequence ID" value="OMERI03G10730.3"/>
    <property type="gene ID" value="OMERI03G10730"/>
</dbReference>
<protein>
    <submittedName>
        <fullName evidence="2">Uncharacterized protein</fullName>
    </submittedName>
</protein>
<evidence type="ECO:0000313" key="3">
    <source>
        <dbReference type="Proteomes" id="UP000008021"/>
    </source>
</evidence>
<reference evidence="2" key="1">
    <citation type="submission" date="2015-04" db="UniProtKB">
        <authorList>
            <consortium name="EnsemblPlants"/>
        </authorList>
    </citation>
    <scope>IDENTIFICATION</scope>
</reference>
<keyword evidence="3" id="KW-1185">Reference proteome</keyword>
<name>A0A0E0CYD4_9ORYZ</name>